<proteinExistence type="inferred from homology"/>
<dbReference type="HAMAP" id="MF_03102">
    <property type="entry name" value="Mdm10"/>
    <property type="match status" value="1"/>
</dbReference>
<dbReference type="GO" id="GO:0001401">
    <property type="term" value="C:SAM complex"/>
    <property type="evidence" value="ECO:0007669"/>
    <property type="project" value="TreeGrafter"/>
</dbReference>
<protein>
    <recommendedName>
        <fullName evidence="8">Mitochondrial distribution and morphology protein 10</fullName>
    </recommendedName>
</protein>
<evidence type="ECO:0000256" key="5">
    <source>
        <dbReference type="ARBA" id="ARBA00023136"/>
    </source>
</evidence>
<dbReference type="OrthoDB" id="2103793at2759"/>
<dbReference type="GO" id="GO:0045040">
    <property type="term" value="P:protein insertion into mitochondrial outer membrane"/>
    <property type="evidence" value="ECO:0007669"/>
    <property type="project" value="TreeGrafter"/>
</dbReference>
<feature type="non-terminal residue" evidence="6">
    <location>
        <position position="395"/>
    </location>
</feature>
<keyword evidence="4" id="KW-0496">Mitochondrion</keyword>
<dbReference type="AlphaFoldDB" id="A0A6A6HLH8"/>
<evidence type="ECO:0000256" key="4">
    <source>
        <dbReference type="ARBA" id="ARBA00023128"/>
    </source>
</evidence>
<evidence type="ECO:0000313" key="6">
    <source>
        <dbReference type="EMBL" id="KAF2238831.1"/>
    </source>
</evidence>
<keyword evidence="7" id="KW-1185">Reference proteome</keyword>
<reference evidence="6" key="1">
    <citation type="journal article" date="2020" name="Stud. Mycol.">
        <title>101 Dothideomycetes genomes: a test case for predicting lifestyles and emergence of pathogens.</title>
        <authorList>
            <person name="Haridas S."/>
            <person name="Albert R."/>
            <person name="Binder M."/>
            <person name="Bloem J."/>
            <person name="Labutti K."/>
            <person name="Salamov A."/>
            <person name="Andreopoulos B."/>
            <person name="Baker S."/>
            <person name="Barry K."/>
            <person name="Bills G."/>
            <person name="Bluhm B."/>
            <person name="Cannon C."/>
            <person name="Castanera R."/>
            <person name="Culley D."/>
            <person name="Daum C."/>
            <person name="Ezra D."/>
            <person name="Gonzalez J."/>
            <person name="Henrissat B."/>
            <person name="Kuo A."/>
            <person name="Liang C."/>
            <person name="Lipzen A."/>
            <person name="Lutzoni F."/>
            <person name="Magnuson J."/>
            <person name="Mondo S."/>
            <person name="Nolan M."/>
            <person name="Ohm R."/>
            <person name="Pangilinan J."/>
            <person name="Park H.-J."/>
            <person name="Ramirez L."/>
            <person name="Alfaro M."/>
            <person name="Sun H."/>
            <person name="Tritt A."/>
            <person name="Yoshinaga Y."/>
            <person name="Zwiers L.-H."/>
            <person name="Turgeon B."/>
            <person name="Goodwin S."/>
            <person name="Spatafora J."/>
            <person name="Crous P."/>
            <person name="Grigoriev I."/>
        </authorList>
    </citation>
    <scope>NUCLEOTIDE SEQUENCE</scope>
    <source>
        <strain evidence="6">Tuck. ex Michener</strain>
    </source>
</reference>
<dbReference type="InterPro" id="IPR027539">
    <property type="entry name" value="Mdm10"/>
</dbReference>
<evidence type="ECO:0000256" key="2">
    <source>
        <dbReference type="ARBA" id="ARBA00022692"/>
    </source>
</evidence>
<gene>
    <name evidence="6" type="ORF">EV356DRAFT_460117</name>
</gene>
<dbReference type="GO" id="GO:0015914">
    <property type="term" value="P:phospholipid transport"/>
    <property type="evidence" value="ECO:0007669"/>
    <property type="project" value="TreeGrafter"/>
</dbReference>
<keyword evidence="2" id="KW-0812">Transmembrane</keyword>
<evidence type="ECO:0008006" key="8">
    <source>
        <dbReference type="Google" id="ProtNLM"/>
    </source>
</evidence>
<dbReference type="EMBL" id="ML991774">
    <property type="protein sequence ID" value="KAF2238831.1"/>
    <property type="molecule type" value="Genomic_DNA"/>
</dbReference>
<organism evidence="6 7">
    <name type="scientific">Viridothelium virens</name>
    <name type="common">Speckled blister lichen</name>
    <name type="synonym">Trypethelium virens</name>
    <dbReference type="NCBI Taxonomy" id="1048519"/>
    <lineage>
        <taxon>Eukaryota</taxon>
        <taxon>Fungi</taxon>
        <taxon>Dikarya</taxon>
        <taxon>Ascomycota</taxon>
        <taxon>Pezizomycotina</taxon>
        <taxon>Dothideomycetes</taxon>
        <taxon>Dothideomycetes incertae sedis</taxon>
        <taxon>Trypetheliales</taxon>
        <taxon>Trypetheliaceae</taxon>
        <taxon>Viridothelium</taxon>
    </lineage>
</organism>
<evidence type="ECO:0000256" key="3">
    <source>
        <dbReference type="ARBA" id="ARBA00022787"/>
    </source>
</evidence>
<sequence length="395" mass="43908">MRDFMDFVQNAFCEQSHWNPNNFYGTLTATAKALLDFDTPKGLRLSASSLSSRNFATSYSLSNAGIVDGSLSFLYSSLPLQAESRSSAINLQDVIEGYRHLQDLRKPDEPWWWEVWHGGKRVDRKAALLYGRLYLPRSTLEALYLRRISPTRQLRISYVSDSSLPQGGNVLALLQTDAGRYSTEYLYSTDSALFGVRGLYNFGAFPSSDSSSKPATLPYEVRSPHGRFSAGAELYYGALNASGGLSTGIRFSTLPAHTGFPYTMTLTLNPLMGNLSSTYAVKAGGDVALCSRFDFNVYSYESELQIGCEIWRLKRAPPAKILQGLRTGKDANEPDVRPGEDVTGVLKARVDQNWNVGVLWEGRIKELLFSIGAGFDLRKREQIFRAVGLEIQYSS</sequence>
<accession>A0A6A6HLH8</accession>
<dbReference type="Pfam" id="PF12519">
    <property type="entry name" value="MDM10"/>
    <property type="match status" value="2"/>
</dbReference>
<dbReference type="GO" id="GO:0032865">
    <property type="term" value="C:ERMES complex"/>
    <property type="evidence" value="ECO:0007669"/>
    <property type="project" value="InterPro"/>
</dbReference>
<dbReference type="GO" id="GO:1990456">
    <property type="term" value="P:mitochondrion-endoplasmic reticulum membrane tethering"/>
    <property type="evidence" value="ECO:0007669"/>
    <property type="project" value="TreeGrafter"/>
</dbReference>
<dbReference type="Proteomes" id="UP000800092">
    <property type="component" value="Unassembled WGS sequence"/>
</dbReference>
<keyword evidence="3" id="KW-1000">Mitochondrion outer membrane</keyword>
<dbReference type="PANTHER" id="PTHR28035:SF1">
    <property type="entry name" value="MITOCHONDRIAL DISTRIBUTION AND MORPHOLOGY PROTEIN 10"/>
    <property type="match status" value="1"/>
</dbReference>
<evidence type="ECO:0000313" key="7">
    <source>
        <dbReference type="Proteomes" id="UP000800092"/>
    </source>
</evidence>
<dbReference type="GO" id="GO:0070096">
    <property type="term" value="P:mitochondrial outer membrane translocase complex assembly"/>
    <property type="evidence" value="ECO:0007669"/>
    <property type="project" value="TreeGrafter"/>
</dbReference>
<dbReference type="GO" id="GO:0051654">
    <property type="term" value="P:establishment of mitochondrion localization"/>
    <property type="evidence" value="ECO:0007669"/>
    <property type="project" value="TreeGrafter"/>
</dbReference>
<evidence type="ECO:0000256" key="1">
    <source>
        <dbReference type="ARBA" id="ARBA00022452"/>
    </source>
</evidence>
<keyword evidence="1" id="KW-1134">Transmembrane beta strand</keyword>
<name>A0A6A6HLH8_VIRVR</name>
<dbReference type="PANTHER" id="PTHR28035">
    <property type="entry name" value="MITOCHONDRIAL DISTRIBUTION AND MORPHOLOGY PROTEIN 10"/>
    <property type="match status" value="1"/>
</dbReference>
<keyword evidence="5" id="KW-0472">Membrane</keyword>